<feature type="compositionally biased region" description="Acidic residues" evidence="1">
    <location>
        <begin position="61"/>
        <end position="81"/>
    </location>
</feature>
<evidence type="ECO:0000256" key="1">
    <source>
        <dbReference type="SAM" id="MobiDB-lite"/>
    </source>
</evidence>
<keyword evidence="4" id="KW-1185">Reference proteome</keyword>
<accession>A0A8H3ZQ48</accession>
<evidence type="ECO:0000313" key="4">
    <source>
        <dbReference type="Proteomes" id="UP000434172"/>
    </source>
</evidence>
<reference evidence="3 4" key="1">
    <citation type="submission" date="2019-12" db="EMBL/GenBank/DDBJ databases">
        <title>A genome sequence resource for the geographically widespread anthracnose pathogen Colletotrichum asianum.</title>
        <authorList>
            <person name="Meng Y."/>
        </authorList>
    </citation>
    <scope>NUCLEOTIDE SEQUENCE [LARGE SCALE GENOMIC DNA]</scope>
    <source>
        <strain evidence="3 4">ICMP 18580</strain>
    </source>
</reference>
<name>A0A8H3ZQ48_9PEZI</name>
<evidence type="ECO:0000256" key="2">
    <source>
        <dbReference type="SAM" id="Phobius"/>
    </source>
</evidence>
<comment type="caution">
    <text evidence="3">The sequence shown here is derived from an EMBL/GenBank/DDBJ whole genome shotgun (WGS) entry which is preliminary data.</text>
</comment>
<keyword evidence="2" id="KW-0472">Membrane</keyword>
<feature type="region of interest" description="Disordered" evidence="1">
    <location>
        <begin position="61"/>
        <end position="82"/>
    </location>
</feature>
<sequence>MPDRWQTSTAHPLRFHLNLRLGPTSTCVQPIELCFHDAWRSSARRIKIDFIKAPCRFDLDDEDQPRDDLTEPETDADEASAEDMTTTICHSWPSPKGDNSLCNPIDLRPQAARRTPPWHHAIWLLGLALACSGLFYWQYIATASRPTSSHELELVEAVETMCNNYLAAVPDILTPMEPLEQGQREWLPRRVVSQLHRETGLACNAIKVHQTTKGWRNAPDVSQSCEHALANLGSAVQVLDDLTADLVADSPSIFSFHAILHAFQSHLGRTPPPSSNGPRNQTADWFAESWTRALDSLADTHDRLAGPIQTCLDHLLAAKQLEQESILPWLGELEALARKQRKPSSASCNAKTSHDFLTSYLLPRRDIILDVLDDSTEHFALARATHKAAEANIRRLSAYNWHTRDLAFTEIGSFLGCKGERYIELSAAGEAEVFWLFGGAESTRAQLGRIKENVTDVIEKAKDRLRQFVYVDQYDEIMWTSSPGRPLRKMTPLTCPTQTSLTSSCAIPPKAFAGVPARPPVIRVQATKSENEGSGSRDLLLPVSWLVSEGIETTTTGNRHESRTAIGIMHVGIVQVGIAWR</sequence>
<gene>
    <name evidence="3" type="ORF">GQ607_013055</name>
</gene>
<proteinExistence type="predicted"/>
<evidence type="ECO:0000313" key="3">
    <source>
        <dbReference type="EMBL" id="KAF0319690.1"/>
    </source>
</evidence>
<dbReference type="EMBL" id="WOWK01000092">
    <property type="protein sequence ID" value="KAF0319690.1"/>
    <property type="molecule type" value="Genomic_DNA"/>
</dbReference>
<keyword evidence="2" id="KW-0812">Transmembrane</keyword>
<dbReference type="AlphaFoldDB" id="A0A8H3ZQ48"/>
<protein>
    <submittedName>
        <fullName evidence="3">Uncharacterized protein</fullName>
    </submittedName>
</protein>
<organism evidence="3 4">
    <name type="scientific">Colletotrichum asianum</name>
    <dbReference type="NCBI Taxonomy" id="702518"/>
    <lineage>
        <taxon>Eukaryota</taxon>
        <taxon>Fungi</taxon>
        <taxon>Dikarya</taxon>
        <taxon>Ascomycota</taxon>
        <taxon>Pezizomycotina</taxon>
        <taxon>Sordariomycetes</taxon>
        <taxon>Hypocreomycetidae</taxon>
        <taxon>Glomerellales</taxon>
        <taxon>Glomerellaceae</taxon>
        <taxon>Colletotrichum</taxon>
        <taxon>Colletotrichum gloeosporioides species complex</taxon>
    </lineage>
</organism>
<dbReference type="Proteomes" id="UP000434172">
    <property type="component" value="Unassembled WGS sequence"/>
</dbReference>
<feature type="transmembrane region" description="Helical" evidence="2">
    <location>
        <begin position="121"/>
        <end position="139"/>
    </location>
</feature>
<keyword evidence="2" id="KW-1133">Transmembrane helix</keyword>
<dbReference type="OrthoDB" id="10302472at2759"/>